<organism evidence="2 3">
    <name type="scientific">Paractinoplanes globisporus</name>
    <dbReference type="NCBI Taxonomy" id="113565"/>
    <lineage>
        <taxon>Bacteria</taxon>
        <taxon>Bacillati</taxon>
        <taxon>Actinomycetota</taxon>
        <taxon>Actinomycetes</taxon>
        <taxon>Micromonosporales</taxon>
        <taxon>Micromonosporaceae</taxon>
        <taxon>Paractinoplanes</taxon>
    </lineage>
</organism>
<sequence length="233" mass="24712">MSPPRSHHGSGDPPPHHRPRSHGGGGSGSIRQAEEAAAHVLSTGRSTANGGAGPSPAASGARPSADDVLVSSWEDNYAKLSDPSKFNVEANDQAYSGFDAHTEANHGPQVPLQRAPDVKTIEGRIYGDDGWDRPMNGSLRWTDPSTMNRTINDYVSRNWEQIRSDLAVGNKHRAVFDAGRRVGEGYVNKGMGGAGPREAQYVTTSVVRILIDVVPGSDPPVPFIVTAFPSALG</sequence>
<evidence type="ECO:0000313" key="3">
    <source>
        <dbReference type="Proteomes" id="UP001602245"/>
    </source>
</evidence>
<dbReference type="RefSeq" id="WP_020509107.1">
    <property type="nucleotide sequence ID" value="NZ_JBIAZU010000001.1"/>
</dbReference>
<protein>
    <submittedName>
        <fullName evidence="2">Uncharacterized protein</fullName>
    </submittedName>
</protein>
<accession>A0ABW6W632</accession>
<dbReference type="EMBL" id="JBIAZU010000001">
    <property type="protein sequence ID" value="MFF5288759.1"/>
    <property type="molecule type" value="Genomic_DNA"/>
</dbReference>
<name>A0ABW6W632_9ACTN</name>
<evidence type="ECO:0000313" key="2">
    <source>
        <dbReference type="EMBL" id="MFF5288759.1"/>
    </source>
</evidence>
<evidence type="ECO:0000256" key="1">
    <source>
        <dbReference type="SAM" id="MobiDB-lite"/>
    </source>
</evidence>
<feature type="region of interest" description="Disordered" evidence="1">
    <location>
        <begin position="1"/>
        <end position="66"/>
    </location>
</feature>
<reference evidence="2 3" key="1">
    <citation type="submission" date="2024-10" db="EMBL/GenBank/DDBJ databases">
        <title>The Natural Products Discovery Center: Release of the First 8490 Sequenced Strains for Exploring Actinobacteria Biosynthetic Diversity.</title>
        <authorList>
            <person name="Kalkreuter E."/>
            <person name="Kautsar S.A."/>
            <person name="Yang D."/>
            <person name="Bader C.D."/>
            <person name="Teijaro C.N."/>
            <person name="Fluegel L."/>
            <person name="Davis C.M."/>
            <person name="Simpson J.R."/>
            <person name="Lauterbach L."/>
            <person name="Steele A.D."/>
            <person name="Gui C."/>
            <person name="Meng S."/>
            <person name="Li G."/>
            <person name="Viehrig K."/>
            <person name="Ye F."/>
            <person name="Su P."/>
            <person name="Kiefer A.F."/>
            <person name="Nichols A."/>
            <person name="Cepeda A.J."/>
            <person name="Yan W."/>
            <person name="Fan B."/>
            <person name="Jiang Y."/>
            <person name="Adhikari A."/>
            <person name="Zheng C.-J."/>
            <person name="Schuster L."/>
            <person name="Cowan T.M."/>
            <person name="Smanski M.J."/>
            <person name="Chevrette M.G."/>
            <person name="De Carvalho L.P.S."/>
            <person name="Shen B."/>
        </authorList>
    </citation>
    <scope>NUCLEOTIDE SEQUENCE [LARGE SCALE GENOMIC DNA]</scope>
    <source>
        <strain evidence="2 3">NPDC000087</strain>
    </source>
</reference>
<comment type="caution">
    <text evidence="2">The sequence shown here is derived from an EMBL/GenBank/DDBJ whole genome shotgun (WGS) entry which is preliminary data.</text>
</comment>
<gene>
    <name evidence="2" type="ORF">ACFY35_04935</name>
</gene>
<feature type="compositionally biased region" description="Low complexity" evidence="1">
    <location>
        <begin position="54"/>
        <end position="63"/>
    </location>
</feature>
<proteinExistence type="predicted"/>
<keyword evidence="3" id="KW-1185">Reference proteome</keyword>
<dbReference type="Proteomes" id="UP001602245">
    <property type="component" value="Unassembled WGS sequence"/>
</dbReference>